<dbReference type="InterPro" id="IPR036640">
    <property type="entry name" value="ABC1_TM_sf"/>
</dbReference>
<keyword evidence="3 9" id="KW-0812">Transmembrane</keyword>
<dbReference type="GO" id="GO:0140359">
    <property type="term" value="F:ABC-type transporter activity"/>
    <property type="evidence" value="ECO:0007669"/>
    <property type="project" value="InterPro"/>
</dbReference>
<feature type="transmembrane region" description="Helical" evidence="9">
    <location>
        <begin position="344"/>
        <end position="367"/>
    </location>
</feature>
<feature type="transmembrane region" description="Helical" evidence="9">
    <location>
        <begin position="974"/>
        <end position="994"/>
    </location>
</feature>
<feature type="transmembrane region" description="Helical" evidence="9">
    <location>
        <begin position="82"/>
        <end position="103"/>
    </location>
</feature>
<feature type="transmembrane region" description="Helical" evidence="9">
    <location>
        <begin position="160"/>
        <end position="183"/>
    </location>
</feature>
<evidence type="ECO:0000313" key="12">
    <source>
        <dbReference type="EMBL" id="KAL0281167.1"/>
    </source>
</evidence>
<evidence type="ECO:0000256" key="5">
    <source>
        <dbReference type="ARBA" id="ARBA00022840"/>
    </source>
</evidence>
<feature type="transmembrane region" description="Helical" evidence="9">
    <location>
        <begin position="387"/>
        <end position="408"/>
    </location>
</feature>
<dbReference type="EMBL" id="JARGDH010000001">
    <property type="protein sequence ID" value="KAL0281167.1"/>
    <property type="molecule type" value="Genomic_DNA"/>
</dbReference>
<reference evidence="12" key="1">
    <citation type="journal article" date="2024" name="Gigascience">
        <title>Chromosome-level genome of the poultry shaft louse Menopon gallinae provides insight into the host-switching and adaptive evolution of parasitic lice.</title>
        <authorList>
            <person name="Xu Y."/>
            <person name="Ma L."/>
            <person name="Liu S."/>
            <person name="Liang Y."/>
            <person name="Liu Q."/>
            <person name="He Z."/>
            <person name="Tian L."/>
            <person name="Duan Y."/>
            <person name="Cai W."/>
            <person name="Li H."/>
            <person name="Song F."/>
        </authorList>
    </citation>
    <scope>NUCLEOTIDE SEQUENCE</scope>
    <source>
        <strain evidence="12">Cailab_2023a</strain>
    </source>
</reference>
<evidence type="ECO:0000259" key="11">
    <source>
        <dbReference type="PROSITE" id="PS50929"/>
    </source>
</evidence>
<keyword evidence="4" id="KW-0547">Nucleotide-binding</keyword>
<evidence type="ECO:0000256" key="7">
    <source>
        <dbReference type="ARBA" id="ARBA00023136"/>
    </source>
</evidence>
<feature type="domain" description="ABC transmembrane type-1" evidence="11">
    <location>
        <begin position="98"/>
        <end position="396"/>
    </location>
</feature>
<evidence type="ECO:0000256" key="9">
    <source>
        <dbReference type="SAM" id="Phobius"/>
    </source>
</evidence>
<dbReference type="CDD" id="cd03250">
    <property type="entry name" value="ABCC_MRP_domain1"/>
    <property type="match status" value="1"/>
</dbReference>
<comment type="caution">
    <text evidence="12">The sequence shown here is derived from an EMBL/GenBank/DDBJ whole genome shotgun (WGS) entry which is preliminary data.</text>
</comment>
<name>A0AAW2IH97_9NEOP</name>
<dbReference type="InterPro" id="IPR017871">
    <property type="entry name" value="ABC_transporter-like_CS"/>
</dbReference>
<feature type="transmembrane region" description="Helical" evidence="9">
    <location>
        <begin position="261"/>
        <end position="280"/>
    </location>
</feature>
<dbReference type="PROSITE" id="PS00211">
    <property type="entry name" value="ABC_TRANSPORTER_1"/>
    <property type="match status" value="2"/>
</dbReference>
<dbReference type="FunFam" id="1.20.1560.10:FF:000014">
    <property type="entry name" value="Multidrug resistance-associated protein member 4"/>
    <property type="match status" value="1"/>
</dbReference>
<evidence type="ECO:0000256" key="1">
    <source>
        <dbReference type="ARBA" id="ARBA00004141"/>
    </source>
</evidence>
<dbReference type="InterPro" id="IPR003593">
    <property type="entry name" value="AAA+_ATPase"/>
</dbReference>
<dbReference type="Gene3D" id="1.20.1560.10">
    <property type="entry name" value="ABC transporter type 1, transmembrane domain"/>
    <property type="match status" value="2"/>
</dbReference>
<feature type="transmembrane region" description="Helical" evidence="9">
    <location>
        <begin position="887"/>
        <end position="906"/>
    </location>
</feature>
<sequence length="1374" mass="156005">MDNLSKKKKRQPNPRENANPLSALTFSWLLGTFIKGFKRDLEVEDLYETLKEHRSDRLGDRFEKEWEKELLRAKKTGRAPKFIAVIFRVFVWRNLLYSIILAISELGIRLFQPFFIGLLVRYFSISNQSLPLPTDDDPTYMGRYVEILGSSRSQIQRSEAIFFAAGIVLISFINVFVAHPYMMAILHQGMKMRVASCSLIYRKALRLSKTALGDATVGQVVNLLSNDVNRFDIAIIFLHYLWIGPVETIIVAYFMYEVVGWSTFLGLLFLLLLIPLQGYLGKKMSTFRLRTALRTDERVRLMNEIINGMQVIKMYTWETPFAKLVAYARKKEIKEIRGSSYGRGILLSFIIFSTRFSLFLTIVTYALTSDEPITADKIFVLTSFYNILRQTMTVLFLSGIAQLAEALISVKRLQDFLLYDEKVQSIKLNTEDLINGVSKKPSTSGIRFEKVTCYWLKEQPEPTLNNINLNISSGKLFAIIGPVGSGKSSTLQAILRELPVRTGNLTVTGKISYASQEPWLFVGNIRQNILFGTEYNKQRYHKVIDVCALKRDFELLPYGDRTMVGERGVSLSGGQRARINLARAVYKEADIYLLDDPLSAVDTHVGKHLFDDCITGFLRDKTVVLVTHQLQYLKNVDNIVILKNGAVEVEGTFDELQKSGLDFAKLLQEPSATDADIISRRESTPSLHTRRSSVASTISQVTEEGKGEPLEEDEQRAKGSIGLKVYFHYFSASRNWCLVLFMFFLFVFTQVVSSLGDYWGSKWTHDEEINMNRTDMTPEEKEKSTQENIYIYSAISVTTVFVTLARSFLFFYVCMIISRNLHDDMFSNIIRAPMRFFFNNPSGRILNRFSKDMGSLDELLPSAMIDCFQIFMALIGIVIVVAIVLPILLIPTFVVGLIFYLLRIFYLRTSRSVKRLEAVTRSPVFSHLSATLQGLTTIRAFNAENILIKEFDSHQDLHSTAWYIFISSSRGFGLWLDVFCVFYIAVVTVTFLFWDVESGADAGLAITQSIALTGMFQWGMRQSAELENQMTSVERVFEYTHIEREPSSKSLADKKPPPSWPMKGAISFEKTYLYYDPQGAPVLHGVTFQIRPKEKVGIVGRTGAGKSSLIAALFRLAHIEGKIVIDSVDTAEIGLHDLRSKISIIPQEPVLFSGTLRKNLDPFDEYPDWIVWEALEEVELKEVVEENPEGLNSKMSEGGSNFSVGQRQLICLARAIIRNNKILIMDEATANVDPRTDNLIQKTIRRKFKDCTVLTIAHRLNTVMDSDRILVLDAGSVVEFDHPYVLMKNSNSTLYGMAGQTGPASFKKLRFIAKKSYKLRQRREEAMRVLQDSEEGDSDVSDTSSPEIEISPVAPRATAEEDDEEIRSDTNEER</sequence>
<feature type="transmembrane region" description="Helical" evidence="9">
    <location>
        <begin position="736"/>
        <end position="756"/>
    </location>
</feature>
<feature type="region of interest" description="Disordered" evidence="8">
    <location>
        <begin position="1327"/>
        <end position="1374"/>
    </location>
</feature>
<dbReference type="InterPro" id="IPR050173">
    <property type="entry name" value="ABC_transporter_C-like"/>
</dbReference>
<feature type="domain" description="ABC transporter" evidence="10">
    <location>
        <begin position="1066"/>
        <end position="1299"/>
    </location>
</feature>
<feature type="transmembrane region" description="Helical" evidence="9">
    <location>
        <begin position="233"/>
        <end position="255"/>
    </location>
</feature>
<evidence type="ECO:0000256" key="4">
    <source>
        <dbReference type="ARBA" id="ARBA00022741"/>
    </source>
</evidence>
<evidence type="ECO:0000256" key="8">
    <source>
        <dbReference type="SAM" id="MobiDB-lite"/>
    </source>
</evidence>
<dbReference type="InterPro" id="IPR027417">
    <property type="entry name" value="P-loop_NTPase"/>
</dbReference>
<dbReference type="SUPFAM" id="SSF52540">
    <property type="entry name" value="P-loop containing nucleoside triphosphate hydrolases"/>
    <property type="match status" value="2"/>
</dbReference>
<feature type="region of interest" description="Disordered" evidence="8">
    <location>
        <begin position="692"/>
        <end position="713"/>
    </location>
</feature>
<dbReference type="GO" id="GO:0016887">
    <property type="term" value="F:ATP hydrolysis activity"/>
    <property type="evidence" value="ECO:0007669"/>
    <property type="project" value="InterPro"/>
</dbReference>
<feature type="transmembrane region" description="Helical" evidence="9">
    <location>
        <begin position="789"/>
        <end position="817"/>
    </location>
</feature>
<accession>A0AAW2IH97</accession>
<dbReference type="FunFam" id="3.40.50.300:FF:000163">
    <property type="entry name" value="Multidrug resistance-associated protein member 4"/>
    <property type="match status" value="1"/>
</dbReference>
<evidence type="ECO:0000256" key="2">
    <source>
        <dbReference type="ARBA" id="ARBA00022448"/>
    </source>
</evidence>
<comment type="subcellular location">
    <subcellularLocation>
        <location evidence="1">Membrane</location>
        <topology evidence="1">Multi-pass membrane protein</topology>
    </subcellularLocation>
</comment>
<dbReference type="FunFam" id="3.40.50.300:FF:000482">
    <property type="entry name" value="Multidrug resistance-associated protein member 4"/>
    <property type="match status" value="1"/>
</dbReference>
<evidence type="ECO:0000256" key="3">
    <source>
        <dbReference type="ARBA" id="ARBA00022692"/>
    </source>
</evidence>
<organism evidence="12">
    <name type="scientific">Menopon gallinae</name>
    <name type="common">poultry shaft louse</name>
    <dbReference type="NCBI Taxonomy" id="328185"/>
    <lineage>
        <taxon>Eukaryota</taxon>
        <taxon>Metazoa</taxon>
        <taxon>Ecdysozoa</taxon>
        <taxon>Arthropoda</taxon>
        <taxon>Hexapoda</taxon>
        <taxon>Insecta</taxon>
        <taxon>Pterygota</taxon>
        <taxon>Neoptera</taxon>
        <taxon>Paraneoptera</taxon>
        <taxon>Psocodea</taxon>
        <taxon>Troctomorpha</taxon>
        <taxon>Phthiraptera</taxon>
        <taxon>Amblycera</taxon>
        <taxon>Menoponidae</taxon>
        <taxon>Menopon</taxon>
    </lineage>
</organism>
<dbReference type="PROSITE" id="PS50893">
    <property type="entry name" value="ABC_TRANSPORTER_2"/>
    <property type="match status" value="2"/>
</dbReference>
<keyword evidence="6 9" id="KW-1133">Transmembrane helix</keyword>
<dbReference type="FunFam" id="1.20.1560.10:FF:000026">
    <property type="entry name" value="Multidrug resistance-associated protein lethal(2)03659"/>
    <property type="match status" value="1"/>
</dbReference>
<dbReference type="SMART" id="SM00382">
    <property type="entry name" value="AAA"/>
    <property type="match status" value="2"/>
</dbReference>
<evidence type="ECO:0000259" key="10">
    <source>
        <dbReference type="PROSITE" id="PS50893"/>
    </source>
</evidence>
<dbReference type="Pfam" id="PF00005">
    <property type="entry name" value="ABC_tran"/>
    <property type="match status" value="2"/>
</dbReference>
<dbReference type="InterPro" id="IPR003439">
    <property type="entry name" value="ABC_transporter-like_ATP-bd"/>
</dbReference>
<dbReference type="PROSITE" id="PS50929">
    <property type="entry name" value="ABC_TM1F"/>
    <property type="match status" value="2"/>
</dbReference>
<feature type="transmembrane region" description="Helical" evidence="9">
    <location>
        <begin position="859"/>
        <end position="881"/>
    </location>
</feature>
<dbReference type="PANTHER" id="PTHR24223:SF448">
    <property type="entry name" value="FI20146P1-RELATED"/>
    <property type="match status" value="1"/>
</dbReference>
<dbReference type="Gene3D" id="3.40.50.300">
    <property type="entry name" value="P-loop containing nucleotide triphosphate hydrolases"/>
    <property type="match status" value="2"/>
</dbReference>
<dbReference type="SUPFAM" id="SSF90123">
    <property type="entry name" value="ABC transporter transmembrane region"/>
    <property type="match status" value="2"/>
</dbReference>
<feature type="domain" description="ABC transporter" evidence="10">
    <location>
        <begin position="446"/>
        <end position="669"/>
    </location>
</feature>
<keyword evidence="5" id="KW-0067">ATP-binding</keyword>
<dbReference type="Pfam" id="PF00664">
    <property type="entry name" value="ABC_membrane"/>
    <property type="match status" value="2"/>
</dbReference>
<feature type="domain" description="ABC transmembrane type-1" evidence="11">
    <location>
        <begin position="740"/>
        <end position="1028"/>
    </location>
</feature>
<feature type="compositionally biased region" description="Polar residues" evidence="8">
    <location>
        <begin position="692"/>
        <end position="702"/>
    </location>
</feature>
<evidence type="ECO:0000256" key="6">
    <source>
        <dbReference type="ARBA" id="ARBA00022989"/>
    </source>
</evidence>
<gene>
    <name evidence="12" type="ORF">PYX00_002233</name>
</gene>
<dbReference type="PANTHER" id="PTHR24223">
    <property type="entry name" value="ATP-BINDING CASSETTE SUB-FAMILY C"/>
    <property type="match status" value="1"/>
</dbReference>
<dbReference type="GO" id="GO:0005524">
    <property type="term" value="F:ATP binding"/>
    <property type="evidence" value="ECO:0007669"/>
    <property type="project" value="UniProtKB-KW"/>
</dbReference>
<keyword evidence="7 9" id="KW-0472">Membrane</keyword>
<dbReference type="GO" id="GO:0016020">
    <property type="term" value="C:membrane"/>
    <property type="evidence" value="ECO:0007669"/>
    <property type="project" value="UniProtKB-SubCell"/>
</dbReference>
<proteinExistence type="predicted"/>
<protein>
    <submittedName>
        <fullName evidence="12">Uncharacterized protein</fullName>
    </submittedName>
</protein>
<dbReference type="CDD" id="cd03244">
    <property type="entry name" value="ABCC_MRP_domain2"/>
    <property type="match status" value="1"/>
</dbReference>
<dbReference type="InterPro" id="IPR011527">
    <property type="entry name" value="ABC1_TM_dom"/>
</dbReference>
<keyword evidence="2" id="KW-0813">Transport</keyword>